<evidence type="ECO:0000256" key="1">
    <source>
        <dbReference type="SAM" id="MobiDB-lite"/>
    </source>
</evidence>
<feature type="compositionally biased region" description="Gly residues" evidence="1">
    <location>
        <begin position="33"/>
        <end position="48"/>
    </location>
</feature>
<dbReference type="PANTHER" id="PTHR11702">
    <property type="entry name" value="DEVELOPMENTALLY REGULATED GTP-BINDING PROTEIN-RELATED"/>
    <property type="match status" value="1"/>
</dbReference>
<dbReference type="EMBL" id="CAJNOU010009447">
    <property type="protein sequence ID" value="CAF1546622.1"/>
    <property type="molecule type" value="Genomic_DNA"/>
</dbReference>
<name>A0A815WBV1_9BILA</name>
<dbReference type="InterPro" id="IPR045086">
    <property type="entry name" value="OBG_GTPase"/>
</dbReference>
<dbReference type="PANTHER" id="PTHR11702:SF31">
    <property type="entry name" value="MITOCHONDRIAL RIBOSOME-ASSOCIATED GTPASE 2"/>
    <property type="match status" value="1"/>
</dbReference>
<dbReference type="InterPro" id="IPR006169">
    <property type="entry name" value="GTP1_OBG_dom"/>
</dbReference>
<dbReference type="GO" id="GO:0042254">
    <property type="term" value="P:ribosome biogenesis"/>
    <property type="evidence" value="ECO:0007669"/>
    <property type="project" value="UniProtKB-UniRule"/>
</dbReference>
<dbReference type="GO" id="GO:0005525">
    <property type="term" value="F:GTP binding"/>
    <property type="evidence" value="ECO:0007669"/>
    <property type="project" value="InterPro"/>
</dbReference>
<proteinExistence type="predicted"/>
<dbReference type="InterPro" id="IPR036726">
    <property type="entry name" value="GTP1_OBG_dom_sf"/>
</dbReference>
<accession>A0A815WBV1</accession>
<dbReference type="Pfam" id="PF01018">
    <property type="entry name" value="GTP1_OBG"/>
    <property type="match status" value="1"/>
</dbReference>
<dbReference type="AlphaFoldDB" id="A0A815WBV1"/>
<organism evidence="3 4">
    <name type="scientific">Rotaria sordida</name>
    <dbReference type="NCBI Taxonomy" id="392033"/>
    <lineage>
        <taxon>Eukaryota</taxon>
        <taxon>Metazoa</taxon>
        <taxon>Spiralia</taxon>
        <taxon>Gnathifera</taxon>
        <taxon>Rotifera</taxon>
        <taxon>Eurotatoria</taxon>
        <taxon>Bdelloidea</taxon>
        <taxon>Philodinida</taxon>
        <taxon>Philodinidae</taxon>
        <taxon>Rotaria</taxon>
    </lineage>
</organism>
<reference evidence="3" key="1">
    <citation type="submission" date="2021-02" db="EMBL/GenBank/DDBJ databases">
        <authorList>
            <person name="Nowell W R."/>
        </authorList>
    </citation>
    <scope>NUCLEOTIDE SEQUENCE</scope>
</reference>
<dbReference type="Gene3D" id="2.70.210.12">
    <property type="entry name" value="GTP1/OBG domain"/>
    <property type="match status" value="1"/>
</dbReference>
<dbReference type="GO" id="GO:0003924">
    <property type="term" value="F:GTPase activity"/>
    <property type="evidence" value="ECO:0007669"/>
    <property type="project" value="InterPro"/>
</dbReference>
<sequence>MNFIDEAKIYLKAGNGGHGAVSFRREKYIDNGGPDGGDGGRGGSIILQ</sequence>
<evidence type="ECO:0000259" key="2">
    <source>
        <dbReference type="PROSITE" id="PS51883"/>
    </source>
</evidence>
<dbReference type="Proteomes" id="UP000663889">
    <property type="component" value="Unassembled WGS sequence"/>
</dbReference>
<gene>
    <name evidence="3" type="ORF">SEV965_LOCUS38452</name>
</gene>
<evidence type="ECO:0000313" key="3">
    <source>
        <dbReference type="EMBL" id="CAF1546622.1"/>
    </source>
</evidence>
<protein>
    <recommendedName>
        <fullName evidence="2">Obg domain-containing protein</fullName>
    </recommendedName>
</protein>
<dbReference type="PROSITE" id="PS51883">
    <property type="entry name" value="OBG"/>
    <property type="match status" value="1"/>
</dbReference>
<feature type="non-terminal residue" evidence="3">
    <location>
        <position position="48"/>
    </location>
</feature>
<feature type="domain" description="Obg" evidence="2">
    <location>
        <begin position="1"/>
        <end position="48"/>
    </location>
</feature>
<feature type="region of interest" description="Disordered" evidence="1">
    <location>
        <begin position="28"/>
        <end position="48"/>
    </location>
</feature>
<comment type="caution">
    <text evidence="3">The sequence shown here is derived from an EMBL/GenBank/DDBJ whole genome shotgun (WGS) entry which is preliminary data.</text>
</comment>
<dbReference type="SUPFAM" id="SSF82051">
    <property type="entry name" value="Obg GTP-binding protein N-terminal domain"/>
    <property type="match status" value="1"/>
</dbReference>
<evidence type="ECO:0000313" key="4">
    <source>
        <dbReference type="Proteomes" id="UP000663889"/>
    </source>
</evidence>